<feature type="compositionally biased region" description="Basic and acidic residues" evidence="1">
    <location>
        <begin position="1021"/>
        <end position="1030"/>
    </location>
</feature>
<feature type="compositionally biased region" description="Low complexity" evidence="1">
    <location>
        <begin position="238"/>
        <end position="261"/>
    </location>
</feature>
<reference evidence="2 3" key="1">
    <citation type="submission" date="2015-03" db="EMBL/GenBank/DDBJ databases">
        <title>RNA-seq based gene annotation and comparative genomics of four Zymoseptoria species reveal species-specific pathogenicity related genes and transposable element activity.</title>
        <authorList>
            <person name="Grandaubert J."/>
            <person name="Bhattacharyya A."/>
            <person name="Stukenbrock E.H."/>
        </authorList>
    </citation>
    <scope>NUCLEOTIDE SEQUENCE [LARGE SCALE GENOMIC DNA]</scope>
    <source>
        <strain evidence="2 3">Zb18110</strain>
    </source>
</reference>
<feature type="compositionally biased region" description="Basic residues" evidence="1">
    <location>
        <begin position="1192"/>
        <end position="1204"/>
    </location>
</feature>
<sequence length="1352" mass="146972">MSAGADGDTARTGSRFFTVHIVLPANASDTTVGPHSLSRSLTVKCKPHDSIDDIWNRSVRRFKRAYGIECPPGLYWSRLQTNEGGDLLMGDTVGELYRPDAPQIELQLRFVLDHINDENPLPPDSALRPAGFRKREWSELTREEQRQAGKLHRWTAVNDPTPASSSSAPETSTDVAAQLDADGFKIPGRPAKSPRKDRKGSVASAVPPTARNSQATVLVNDSQPARHHPPSPIPEPSPSQVSSNSTPPSAQQPPDSQSSQLPIPFALATTNKDDFAMMDDDSILDDDLLGIESSQEPSTQATASSPRHPVATNSHRSSLASSFHRTSSSRTARAGSSRKTTSGCSHTLTEGKGRAKDTLQQSVLNMNRSPHNYVGKGKRPMTSANNARASVGSTSTGVNYTTVEVFARMQQSQSGGRLTTTCKRKPDQKWTPAQEQKVLDGVRRGWKYEQIRISLLPDVHRSASSIRSKMKALREKIDNGTLSLKASSPLASAPAPSSQDRHPWTPSDIDKLRKGLSDGMQPSEIQKQLFPYRSEESVIKKVRKQSGRTGAHSASRSSLLTLSQSGSQPTSSAPGRGLQQSSPAAAASTRRGAEVEKADYDDEELSSGDEQEAMIIDDASGQDTNDLDNNVAALADEEELASDDEDQEMIDDDFENSMNVVDEKPAIAGNDDREVIDDNNLTIKTQADDEKEAPVDDEGQDVTTDSSRVESEDIVFDQYDMDLDIGAVDLPDDVDGQRHDSRNELLASDVASEATAAAAPIHASGRCAHAVIARGAETTRASSTKSAKRPEAFGFTVDAPAKRMAYVALHPRPDMSDVLDMRQRSAESTDRGHEIGDPSPKIERADQDSPAIKAEPVEDYEDGEDDVIDIIREDSKPTDDLDDKSSSSPLHGEKRVFTSIPELETFTNRPSRDFVGVARIVPDFTASLTVADIRNGRNADGTVFTTIRPPYEKDEILRPFHVKKSKLWQDALTETGRDPAKSLEKYREAVTDNAMFKASTDKDNPRIDAIKKLRRWRSRAKAREEGHDVNDAQTLSGQSDNGSVDSREDCSDGDGDGDDATQQGVELVEGGGYAETVASSDEEVSDVVAGGIGAKKHAKQDAETAPERPAKNTNRTGLSAARLRAAEAVDAPASRYEAPQPEKASLKRKASTLSTMSEGSQAHALPSPQSMPMSPIKDKAGVPIPKEELSRSRVRRNRQKRHKSNAQSDAQLVLDGGVESLPVAGRGEGASSEAHYASRAKQPQAKSKSTTEQRKEKRRFSKKEKKRQKKQEEKQEKSTSIAQSAPTSINEADARSSNGQNEEEKSMLDIVRGAQHVPAPKLARQQPRPGAAQPCRFFGDSEDEEESDRGSD</sequence>
<feature type="compositionally biased region" description="Low complexity" evidence="1">
    <location>
        <begin position="553"/>
        <end position="575"/>
    </location>
</feature>
<feature type="compositionally biased region" description="Low complexity" evidence="1">
    <location>
        <begin position="484"/>
        <end position="498"/>
    </location>
</feature>
<feature type="compositionally biased region" description="Polar residues" evidence="1">
    <location>
        <begin position="1278"/>
        <end position="1300"/>
    </location>
</feature>
<feature type="region of interest" description="Disordered" evidence="1">
    <location>
        <begin position="822"/>
        <end position="895"/>
    </location>
</feature>
<feature type="compositionally biased region" description="Low complexity" evidence="1">
    <location>
        <begin position="316"/>
        <end position="342"/>
    </location>
</feature>
<feature type="compositionally biased region" description="Acidic residues" evidence="1">
    <location>
        <begin position="599"/>
        <end position="612"/>
    </location>
</feature>
<feature type="compositionally biased region" description="Acidic residues" evidence="1">
    <location>
        <begin position="1340"/>
        <end position="1352"/>
    </location>
</feature>
<feature type="compositionally biased region" description="Polar residues" evidence="1">
    <location>
        <begin position="294"/>
        <end position="315"/>
    </location>
</feature>
<dbReference type="STRING" id="1047168.A0A0F4G902"/>
<feature type="compositionally biased region" description="Basic and acidic residues" evidence="1">
    <location>
        <begin position="869"/>
        <end position="895"/>
    </location>
</feature>
<proteinExistence type="predicted"/>
<dbReference type="OrthoDB" id="3644198at2759"/>
<feature type="compositionally biased region" description="Basic and acidic residues" evidence="1">
    <location>
        <begin position="1099"/>
        <end position="1110"/>
    </location>
</feature>
<feature type="compositionally biased region" description="Polar residues" evidence="1">
    <location>
        <begin position="382"/>
        <end position="393"/>
    </location>
</feature>
<comment type="caution">
    <text evidence="2">The sequence shown here is derived from an EMBL/GenBank/DDBJ whole genome shotgun (WGS) entry which is preliminary data.</text>
</comment>
<evidence type="ECO:0000313" key="3">
    <source>
        <dbReference type="Proteomes" id="UP000033647"/>
    </source>
</evidence>
<evidence type="ECO:0000256" key="1">
    <source>
        <dbReference type="SAM" id="MobiDB-lite"/>
    </source>
</evidence>
<feature type="compositionally biased region" description="Basic and acidic residues" evidence="1">
    <location>
        <begin position="138"/>
        <end position="147"/>
    </location>
</feature>
<feature type="region of interest" description="Disordered" evidence="1">
    <location>
        <begin position="294"/>
        <end position="393"/>
    </location>
</feature>
<dbReference type="Proteomes" id="UP000033647">
    <property type="component" value="Unassembled WGS sequence"/>
</dbReference>
<name>A0A0F4G902_9PEZI</name>
<feature type="compositionally biased region" description="Basic residues" evidence="1">
    <location>
        <begin position="1256"/>
        <end position="1269"/>
    </location>
</feature>
<gene>
    <name evidence="2" type="ORF">TI39_contig4251g00011</name>
</gene>
<feature type="compositionally biased region" description="Low complexity" evidence="1">
    <location>
        <begin position="160"/>
        <end position="173"/>
    </location>
</feature>
<feature type="compositionally biased region" description="Low complexity" evidence="1">
    <location>
        <begin position="1120"/>
        <end position="1133"/>
    </location>
</feature>
<feature type="compositionally biased region" description="Polar residues" evidence="1">
    <location>
        <begin position="358"/>
        <end position="370"/>
    </location>
</feature>
<keyword evidence="3" id="KW-1185">Reference proteome</keyword>
<evidence type="ECO:0000313" key="2">
    <source>
        <dbReference type="EMBL" id="KJX93814.1"/>
    </source>
</evidence>
<feature type="compositionally biased region" description="Polar residues" evidence="1">
    <location>
        <begin position="1031"/>
        <end position="1044"/>
    </location>
</feature>
<feature type="region of interest" description="Disordered" evidence="1">
    <location>
        <begin position="683"/>
        <end position="711"/>
    </location>
</feature>
<organism evidence="2 3">
    <name type="scientific">Zymoseptoria brevis</name>
    <dbReference type="NCBI Taxonomy" id="1047168"/>
    <lineage>
        <taxon>Eukaryota</taxon>
        <taxon>Fungi</taxon>
        <taxon>Dikarya</taxon>
        <taxon>Ascomycota</taxon>
        <taxon>Pezizomycotina</taxon>
        <taxon>Dothideomycetes</taxon>
        <taxon>Dothideomycetidae</taxon>
        <taxon>Mycosphaerellales</taxon>
        <taxon>Mycosphaerellaceae</taxon>
        <taxon>Zymoseptoria</taxon>
    </lineage>
</organism>
<feature type="region of interest" description="Disordered" evidence="1">
    <location>
        <begin position="484"/>
        <end position="629"/>
    </location>
</feature>
<feature type="compositionally biased region" description="Polar residues" evidence="1">
    <location>
        <begin position="210"/>
        <end position="223"/>
    </location>
</feature>
<accession>A0A0F4G902</accession>
<feature type="compositionally biased region" description="Basic and acidic residues" evidence="1">
    <location>
        <begin position="822"/>
        <end position="847"/>
    </location>
</feature>
<feature type="compositionally biased region" description="Basic and acidic residues" evidence="1">
    <location>
        <begin position="499"/>
        <end position="516"/>
    </location>
</feature>
<feature type="region of interest" description="Disordered" evidence="1">
    <location>
        <begin position="138"/>
        <end position="261"/>
    </location>
</feature>
<feature type="compositionally biased region" description="Polar residues" evidence="1">
    <location>
        <begin position="1151"/>
        <end position="1160"/>
    </location>
</feature>
<protein>
    <submittedName>
        <fullName evidence="2">Uncharacterized protein</fullName>
    </submittedName>
</protein>
<feature type="compositionally biased region" description="Basic and acidic residues" evidence="1">
    <location>
        <begin position="1176"/>
        <end position="1191"/>
    </location>
</feature>
<feature type="compositionally biased region" description="Acidic residues" evidence="1">
    <location>
        <begin position="857"/>
        <end position="868"/>
    </location>
</feature>
<dbReference type="EMBL" id="LAFY01004210">
    <property type="protein sequence ID" value="KJX93814.1"/>
    <property type="molecule type" value="Genomic_DNA"/>
</dbReference>
<feature type="region of interest" description="Disordered" evidence="1">
    <location>
        <begin position="1018"/>
        <end position="1352"/>
    </location>
</feature>